<dbReference type="NCBIfam" id="TIGR03263">
    <property type="entry name" value="guanyl_kin"/>
    <property type="match status" value="1"/>
</dbReference>
<dbReference type="OrthoDB" id="6334211at2759"/>
<dbReference type="Gene3D" id="3.30.63.10">
    <property type="entry name" value="Guanylate Kinase phosphate binding domain"/>
    <property type="match status" value="1"/>
</dbReference>
<dbReference type="GO" id="GO:0004385">
    <property type="term" value="F:GMP kinase activity"/>
    <property type="evidence" value="ECO:0007669"/>
    <property type="project" value="UniProtKB-EC"/>
</dbReference>
<comment type="caution">
    <text evidence="9">The sequence shown here is derived from an EMBL/GenBank/DDBJ whole genome shotgun (WGS) entry which is preliminary data.</text>
</comment>
<dbReference type="AlphaFoldDB" id="A0A9W7CDF0"/>
<proteinExistence type="inferred from homology"/>
<dbReference type="GO" id="GO:0005829">
    <property type="term" value="C:cytosol"/>
    <property type="evidence" value="ECO:0007669"/>
    <property type="project" value="TreeGrafter"/>
</dbReference>
<name>A0A9W7CDF0_9STRA</name>
<dbReference type="FunFam" id="3.30.63.10:FF:000002">
    <property type="entry name" value="Guanylate kinase 1"/>
    <property type="match status" value="1"/>
</dbReference>
<evidence type="ECO:0000256" key="1">
    <source>
        <dbReference type="ARBA" id="ARBA00005790"/>
    </source>
</evidence>
<evidence type="ECO:0000259" key="8">
    <source>
        <dbReference type="PROSITE" id="PS50052"/>
    </source>
</evidence>
<evidence type="ECO:0000256" key="3">
    <source>
        <dbReference type="ARBA" id="ARBA00022679"/>
    </source>
</evidence>
<evidence type="ECO:0000256" key="4">
    <source>
        <dbReference type="ARBA" id="ARBA00022741"/>
    </source>
</evidence>
<dbReference type="GO" id="GO:0005524">
    <property type="term" value="F:ATP binding"/>
    <property type="evidence" value="ECO:0007669"/>
    <property type="project" value="UniProtKB-KW"/>
</dbReference>
<gene>
    <name evidence="9" type="ORF">TrRE_jg1997</name>
</gene>
<protein>
    <recommendedName>
        <fullName evidence="2">guanylate kinase</fullName>
        <ecNumber evidence="2">2.7.4.8</ecNumber>
    </recommendedName>
</protein>
<comment type="similarity">
    <text evidence="1">Belongs to the guanylate kinase family.</text>
</comment>
<dbReference type="EC" id="2.7.4.8" evidence="2"/>
<dbReference type="InterPro" id="IPR017665">
    <property type="entry name" value="Guanylate_kinase"/>
</dbReference>
<keyword evidence="10" id="KW-1185">Reference proteome</keyword>
<evidence type="ECO:0000256" key="7">
    <source>
        <dbReference type="SAM" id="MobiDB-lite"/>
    </source>
</evidence>
<dbReference type="InterPro" id="IPR027417">
    <property type="entry name" value="P-loop_NTPase"/>
</dbReference>
<reference evidence="9" key="1">
    <citation type="submission" date="2022-07" db="EMBL/GenBank/DDBJ databases">
        <title>Genome analysis of Parmales, a sister group of diatoms, reveals the evolutionary specialization of diatoms from phago-mixotrophs to photoautotrophs.</title>
        <authorList>
            <person name="Ban H."/>
            <person name="Sato S."/>
            <person name="Yoshikawa S."/>
            <person name="Kazumasa Y."/>
            <person name="Nakamura Y."/>
            <person name="Ichinomiya M."/>
            <person name="Saitoh K."/>
            <person name="Sato N."/>
            <person name="Blanc-Mathieu R."/>
            <person name="Endo H."/>
            <person name="Kuwata A."/>
            <person name="Ogata H."/>
        </authorList>
    </citation>
    <scope>NUCLEOTIDE SEQUENCE</scope>
</reference>
<sequence length="241" mass="26169">MGSGASTPAAANILENELAKPPDASDLTPDTALDEVKRLRALLAKHITLPSPPPLVICGPSGVGKGTLLHKLMESLPGVFKFSVSHTTRGPRPGEEDGKDYNFTSVEDIKSRIENGEFLEHAEVHGNYYGTSFAALQTEQQIVILDIDVQGVMKVKGAVEDGKLGGAKYIFIRPQDLESLEARLRGRGTETEEAIQKRTANAKGEMDYSEGEGNFDRIIVNDDLDRAQADFVAAVKELYNM</sequence>
<dbReference type="SUPFAM" id="SSF52540">
    <property type="entry name" value="P-loop containing nucleoside triphosphate hydrolases"/>
    <property type="match status" value="1"/>
</dbReference>
<dbReference type="CDD" id="cd00071">
    <property type="entry name" value="GMPK"/>
    <property type="match status" value="1"/>
</dbReference>
<evidence type="ECO:0000256" key="2">
    <source>
        <dbReference type="ARBA" id="ARBA00012961"/>
    </source>
</evidence>
<keyword evidence="5" id="KW-0418">Kinase</keyword>
<evidence type="ECO:0000313" key="9">
    <source>
        <dbReference type="EMBL" id="GMI06648.1"/>
    </source>
</evidence>
<dbReference type="InterPro" id="IPR020590">
    <property type="entry name" value="Guanylate_kinase_CS"/>
</dbReference>
<accession>A0A9W7CDF0</accession>
<keyword evidence="3" id="KW-0808">Transferase</keyword>
<organism evidence="9 10">
    <name type="scientific">Triparma retinervis</name>
    <dbReference type="NCBI Taxonomy" id="2557542"/>
    <lineage>
        <taxon>Eukaryota</taxon>
        <taxon>Sar</taxon>
        <taxon>Stramenopiles</taxon>
        <taxon>Ochrophyta</taxon>
        <taxon>Bolidophyceae</taxon>
        <taxon>Parmales</taxon>
        <taxon>Triparmaceae</taxon>
        <taxon>Triparma</taxon>
    </lineage>
</organism>
<dbReference type="PROSITE" id="PS00856">
    <property type="entry name" value="GUANYLATE_KINASE_1"/>
    <property type="match status" value="1"/>
</dbReference>
<feature type="region of interest" description="Disordered" evidence="7">
    <location>
        <begin position="1"/>
        <end position="27"/>
    </location>
</feature>
<dbReference type="Gene3D" id="3.40.50.300">
    <property type="entry name" value="P-loop containing nucleotide triphosphate hydrolases"/>
    <property type="match status" value="1"/>
</dbReference>
<dbReference type="EMBL" id="BRXZ01000170">
    <property type="protein sequence ID" value="GMI06648.1"/>
    <property type="molecule type" value="Genomic_DNA"/>
</dbReference>
<dbReference type="FunFam" id="3.40.50.300:FF:000776">
    <property type="entry name" value="Guanylate kinase 2"/>
    <property type="match status" value="1"/>
</dbReference>
<dbReference type="SMART" id="SM00072">
    <property type="entry name" value="GuKc"/>
    <property type="match status" value="1"/>
</dbReference>
<evidence type="ECO:0000256" key="6">
    <source>
        <dbReference type="ARBA" id="ARBA00022840"/>
    </source>
</evidence>
<dbReference type="Pfam" id="PF00625">
    <property type="entry name" value="Guanylate_kin"/>
    <property type="match status" value="1"/>
</dbReference>
<keyword evidence="6" id="KW-0067">ATP-binding</keyword>
<dbReference type="InterPro" id="IPR008144">
    <property type="entry name" value="Guanylate_kin-like_dom"/>
</dbReference>
<keyword evidence="4" id="KW-0547">Nucleotide-binding</keyword>
<dbReference type="PANTHER" id="PTHR23117">
    <property type="entry name" value="GUANYLATE KINASE-RELATED"/>
    <property type="match status" value="1"/>
</dbReference>
<dbReference type="InterPro" id="IPR008145">
    <property type="entry name" value="GK/Ca_channel_bsu"/>
</dbReference>
<dbReference type="PROSITE" id="PS50052">
    <property type="entry name" value="GUANYLATE_KINASE_2"/>
    <property type="match status" value="1"/>
</dbReference>
<evidence type="ECO:0000313" key="10">
    <source>
        <dbReference type="Proteomes" id="UP001165082"/>
    </source>
</evidence>
<dbReference type="PANTHER" id="PTHR23117:SF13">
    <property type="entry name" value="GUANYLATE KINASE"/>
    <property type="match status" value="1"/>
</dbReference>
<evidence type="ECO:0000256" key="5">
    <source>
        <dbReference type="ARBA" id="ARBA00022777"/>
    </source>
</evidence>
<feature type="domain" description="Guanylate kinase-like" evidence="8">
    <location>
        <begin position="52"/>
        <end position="236"/>
    </location>
</feature>
<dbReference type="Proteomes" id="UP001165082">
    <property type="component" value="Unassembled WGS sequence"/>
</dbReference>